<evidence type="ECO:0000256" key="8">
    <source>
        <dbReference type="HAMAP-Rule" id="MF_01326"/>
    </source>
</evidence>
<keyword evidence="5 8" id="KW-0687">Ribonucleoprotein</keyword>
<evidence type="ECO:0000256" key="1">
    <source>
        <dbReference type="ARBA" id="ARBA00010618"/>
    </source>
</evidence>
<dbReference type="InterPro" id="IPR005825">
    <property type="entry name" value="Ribosomal_uL24_CS"/>
</dbReference>
<feature type="domain" description="KOW" evidence="9">
    <location>
        <begin position="3"/>
        <end position="30"/>
    </location>
</feature>
<evidence type="ECO:0000313" key="10">
    <source>
        <dbReference type="EMBL" id="PWN55344.1"/>
    </source>
</evidence>
<dbReference type="InterPro" id="IPR057264">
    <property type="entry name" value="Ribosomal_uL24_C"/>
</dbReference>
<dbReference type="GO" id="GO:0003735">
    <property type="term" value="F:structural constituent of ribosome"/>
    <property type="evidence" value="ECO:0007669"/>
    <property type="project" value="InterPro"/>
</dbReference>
<evidence type="ECO:0000256" key="2">
    <source>
        <dbReference type="ARBA" id="ARBA00022730"/>
    </source>
</evidence>
<name>A0A363UIU7_9GAMM</name>
<evidence type="ECO:0000256" key="5">
    <source>
        <dbReference type="ARBA" id="ARBA00023274"/>
    </source>
</evidence>
<organism evidence="10 11">
    <name type="scientific">Abyssibacter profundi</name>
    <dbReference type="NCBI Taxonomy" id="2182787"/>
    <lineage>
        <taxon>Bacteria</taxon>
        <taxon>Pseudomonadati</taxon>
        <taxon>Pseudomonadota</taxon>
        <taxon>Gammaproteobacteria</taxon>
        <taxon>Chromatiales</taxon>
        <taxon>Oceanococcaceae</taxon>
        <taxon>Abyssibacter</taxon>
    </lineage>
</organism>
<dbReference type="GO" id="GO:1990904">
    <property type="term" value="C:ribonucleoprotein complex"/>
    <property type="evidence" value="ECO:0007669"/>
    <property type="project" value="UniProtKB-KW"/>
</dbReference>
<reference evidence="10 11" key="1">
    <citation type="submission" date="2018-05" db="EMBL/GenBank/DDBJ databases">
        <title>Abyssibacter profundi OUC007T gen. nov., sp. nov, a marine bacterium isolated from seawater of the Mariana Trench.</title>
        <authorList>
            <person name="Zhou S."/>
        </authorList>
    </citation>
    <scope>NUCLEOTIDE SEQUENCE [LARGE SCALE GENOMIC DNA]</scope>
    <source>
        <strain evidence="10 11">OUC007</strain>
    </source>
</reference>
<dbReference type="InterPro" id="IPR003256">
    <property type="entry name" value="Ribosomal_uL24"/>
</dbReference>
<dbReference type="Proteomes" id="UP000251800">
    <property type="component" value="Unassembled WGS sequence"/>
</dbReference>
<dbReference type="GO" id="GO:0019843">
    <property type="term" value="F:rRNA binding"/>
    <property type="evidence" value="ECO:0007669"/>
    <property type="project" value="UniProtKB-UniRule"/>
</dbReference>
<dbReference type="EMBL" id="QEQK01000011">
    <property type="protein sequence ID" value="PWN55344.1"/>
    <property type="molecule type" value="Genomic_DNA"/>
</dbReference>
<dbReference type="OrthoDB" id="9807419at2"/>
<comment type="function">
    <text evidence="8">One of two assembly initiator proteins, it binds directly to the 5'-end of the 23S rRNA, where it nucleates assembly of the 50S subunit.</text>
</comment>
<dbReference type="InterPro" id="IPR008991">
    <property type="entry name" value="Translation_prot_SH3-like_sf"/>
</dbReference>
<proteinExistence type="inferred from homology"/>
<dbReference type="NCBIfam" id="TIGR01079">
    <property type="entry name" value="rplX_bact"/>
    <property type="match status" value="1"/>
</dbReference>
<dbReference type="GO" id="GO:0006412">
    <property type="term" value="P:translation"/>
    <property type="evidence" value="ECO:0007669"/>
    <property type="project" value="UniProtKB-UniRule"/>
</dbReference>
<dbReference type="HAMAP" id="MF_01326_B">
    <property type="entry name" value="Ribosomal_uL24_B"/>
    <property type="match status" value="1"/>
</dbReference>
<dbReference type="PANTHER" id="PTHR12903">
    <property type="entry name" value="MITOCHONDRIAL RIBOSOMAL PROTEIN L24"/>
    <property type="match status" value="1"/>
</dbReference>
<keyword evidence="3 8" id="KW-0694">RNA-binding</keyword>
<dbReference type="PROSITE" id="PS01108">
    <property type="entry name" value="RIBOSOMAL_L24"/>
    <property type="match status" value="1"/>
</dbReference>
<evidence type="ECO:0000259" key="9">
    <source>
        <dbReference type="SMART" id="SM00739"/>
    </source>
</evidence>
<comment type="function">
    <text evidence="7 8">One of the proteins that surrounds the polypeptide exit tunnel on the outside of the subunit.</text>
</comment>
<dbReference type="Pfam" id="PF17136">
    <property type="entry name" value="ribosomal_L24"/>
    <property type="match status" value="1"/>
</dbReference>
<sequence>MQRLKTGDDVIVIAGKDKGRRGSVSRIVSEDRIVVEGINMAKKHVKPNPNAGVAGGIVEQEMPIHVSNVMLYNPETGKGDRVGFRWVGEGDARQKERFFKSTDKAVEV</sequence>
<keyword evidence="11" id="KW-1185">Reference proteome</keyword>
<evidence type="ECO:0000313" key="11">
    <source>
        <dbReference type="Proteomes" id="UP000251800"/>
    </source>
</evidence>
<dbReference type="CDD" id="cd06089">
    <property type="entry name" value="KOW_RPL26"/>
    <property type="match status" value="1"/>
</dbReference>
<dbReference type="AlphaFoldDB" id="A0A363UIU7"/>
<keyword evidence="2 8" id="KW-0699">rRNA-binding</keyword>
<comment type="similarity">
    <text evidence="1 8">Belongs to the universal ribosomal protein uL24 family.</text>
</comment>
<evidence type="ECO:0000256" key="7">
    <source>
        <dbReference type="ARBA" id="ARBA00058688"/>
    </source>
</evidence>
<comment type="subunit">
    <text evidence="8">Part of the 50S ribosomal subunit.</text>
</comment>
<accession>A0A363UIU7</accession>
<dbReference type="SUPFAM" id="SSF50104">
    <property type="entry name" value="Translation proteins SH3-like domain"/>
    <property type="match status" value="1"/>
</dbReference>
<dbReference type="InterPro" id="IPR014722">
    <property type="entry name" value="Rib_uL2_dom2"/>
</dbReference>
<evidence type="ECO:0000256" key="4">
    <source>
        <dbReference type="ARBA" id="ARBA00022980"/>
    </source>
</evidence>
<gene>
    <name evidence="8" type="primary">rplX</name>
    <name evidence="10" type="ORF">DEH80_12740</name>
</gene>
<comment type="caution">
    <text evidence="10">The sequence shown here is derived from an EMBL/GenBank/DDBJ whole genome shotgun (WGS) entry which is preliminary data.</text>
</comment>
<evidence type="ECO:0000256" key="6">
    <source>
        <dbReference type="ARBA" id="ARBA00035206"/>
    </source>
</evidence>
<dbReference type="FunFam" id="2.30.30.30:FF:000004">
    <property type="entry name" value="50S ribosomal protein L24"/>
    <property type="match status" value="1"/>
</dbReference>
<dbReference type="InterPro" id="IPR041988">
    <property type="entry name" value="Ribosomal_uL24_KOW"/>
</dbReference>
<dbReference type="Gene3D" id="2.30.30.30">
    <property type="match status" value="1"/>
</dbReference>
<dbReference type="RefSeq" id="WP_109720886.1">
    <property type="nucleotide sequence ID" value="NZ_QEQK01000011.1"/>
</dbReference>
<dbReference type="GO" id="GO:0005840">
    <property type="term" value="C:ribosome"/>
    <property type="evidence" value="ECO:0007669"/>
    <property type="project" value="UniProtKB-KW"/>
</dbReference>
<keyword evidence="4 8" id="KW-0689">Ribosomal protein</keyword>
<dbReference type="InterPro" id="IPR005824">
    <property type="entry name" value="KOW"/>
</dbReference>
<dbReference type="SMART" id="SM00739">
    <property type="entry name" value="KOW"/>
    <property type="match status" value="1"/>
</dbReference>
<protein>
    <recommendedName>
        <fullName evidence="6 8">Large ribosomal subunit protein uL24</fullName>
    </recommendedName>
</protein>
<evidence type="ECO:0000256" key="3">
    <source>
        <dbReference type="ARBA" id="ARBA00022884"/>
    </source>
</evidence>